<gene>
    <name evidence="1" type="ORF">D1012_14410</name>
</gene>
<sequence>MKRAGRCAAVEAFGASCQGLARPGFHLHVRAWSRRTVVAAASVGDSYDNALAETIFGLFAAEVIMRSQYLES</sequence>
<protein>
    <recommendedName>
        <fullName evidence="3">Transposase</fullName>
    </recommendedName>
</protein>
<dbReference type="AlphaFoldDB" id="A0A411YZZ6"/>
<comment type="caution">
    <text evidence="1">The sequence shown here is derived from an EMBL/GenBank/DDBJ whole genome shotgun (WGS) entry which is preliminary data.</text>
</comment>
<reference evidence="1 2" key="1">
    <citation type="submission" date="2018-08" db="EMBL/GenBank/DDBJ databases">
        <title>Flavobacterium tibetense sp. nov., isolated from a wetland YonghuCo on Tibetan Plateau.</title>
        <authorList>
            <person name="Phurbu D."/>
            <person name="Lu H."/>
            <person name="Xing P."/>
        </authorList>
    </citation>
    <scope>NUCLEOTIDE SEQUENCE [LARGE SCALE GENOMIC DNA]</scope>
    <source>
        <strain evidence="1 2">DJC</strain>
    </source>
</reference>
<evidence type="ECO:0008006" key="3">
    <source>
        <dbReference type="Google" id="ProtNLM"/>
    </source>
</evidence>
<evidence type="ECO:0000313" key="1">
    <source>
        <dbReference type="EMBL" id="RGP36393.1"/>
    </source>
</evidence>
<keyword evidence="2" id="KW-1185">Reference proteome</keyword>
<accession>A0A411YZZ6</accession>
<proteinExistence type="predicted"/>
<dbReference type="Proteomes" id="UP000284547">
    <property type="component" value="Unassembled WGS sequence"/>
</dbReference>
<dbReference type="OrthoDB" id="9803878at2"/>
<dbReference type="EMBL" id="QWEY01000008">
    <property type="protein sequence ID" value="RGP36393.1"/>
    <property type="molecule type" value="Genomic_DNA"/>
</dbReference>
<evidence type="ECO:0000313" key="2">
    <source>
        <dbReference type="Proteomes" id="UP000284547"/>
    </source>
</evidence>
<organism evidence="1 2">
    <name type="scientific">Pseudotabrizicola alkalilacus</name>
    <dbReference type="NCBI Taxonomy" id="2305252"/>
    <lineage>
        <taxon>Bacteria</taxon>
        <taxon>Pseudomonadati</taxon>
        <taxon>Pseudomonadota</taxon>
        <taxon>Alphaproteobacteria</taxon>
        <taxon>Rhodobacterales</taxon>
        <taxon>Paracoccaceae</taxon>
        <taxon>Pseudotabrizicola</taxon>
    </lineage>
</organism>
<name>A0A411YZZ6_9RHOB</name>